<evidence type="ECO:0000313" key="1">
    <source>
        <dbReference type="EMBL" id="SVB55607.1"/>
    </source>
</evidence>
<gene>
    <name evidence="1" type="ORF">METZ01_LOCUS208461</name>
</gene>
<accession>A0A382F0K3</accession>
<sequence length="25" mass="3069">RLEYCHCIDKLFSIHRCSSRIDYPL</sequence>
<feature type="non-terminal residue" evidence="1">
    <location>
        <position position="1"/>
    </location>
</feature>
<protein>
    <submittedName>
        <fullName evidence="1">Uncharacterized protein</fullName>
    </submittedName>
</protein>
<feature type="non-terminal residue" evidence="1">
    <location>
        <position position="25"/>
    </location>
</feature>
<organism evidence="1">
    <name type="scientific">marine metagenome</name>
    <dbReference type="NCBI Taxonomy" id="408172"/>
    <lineage>
        <taxon>unclassified sequences</taxon>
        <taxon>metagenomes</taxon>
        <taxon>ecological metagenomes</taxon>
    </lineage>
</organism>
<proteinExistence type="predicted"/>
<dbReference type="EMBL" id="UINC01046954">
    <property type="protein sequence ID" value="SVB55607.1"/>
    <property type="molecule type" value="Genomic_DNA"/>
</dbReference>
<name>A0A382F0K3_9ZZZZ</name>
<reference evidence="1" key="1">
    <citation type="submission" date="2018-05" db="EMBL/GenBank/DDBJ databases">
        <authorList>
            <person name="Lanie J.A."/>
            <person name="Ng W.-L."/>
            <person name="Kazmierczak K.M."/>
            <person name="Andrzejewski T.M."/>
            <person name="Davidsen T.M."/>
            <person name="Wayne K.J."/>
            <person name="Tettelin H."/>
            <person name="Glass J.I."/>
            <person name="Rusch D."/>
            <person name="Podicherti R."/>
            <person name="Tsui H.-C.T."/>
            <person name="Winkler M.E."/>
        </authorList>
    </citation>
    <scope>NUCLEOTIDE SEQUENCE</scope>
</reference>
<dbReference type="AlphaFoldDB" id="A0A382F0K3"/>